<evidence type="ECO:0000256" key="3">
    <source>
        <dbReference type="ARBA" id="ARBA00005164"/>
    </source>
</evidence>
<dbReference type="SUPFAM" id="SSF53738">
    <property type="entry name" value="Phosphoglucomutase, first 3 domains"/>
    <property type="match status" value="3"/>
</dbReference>
<comment type="pathway">
    <text evidence="4">Lipid metabolism.</text>
</comment>
<evidence type="ECO:0000256" key="5">
    <source>
        <dbReference type="ARBA" id="ARBA00010231"/>
    </source>
</evidence>
<evidence type="ECO:0000256" key="9">
    <source>
        <dbReference type="ARBA" id="ARBA00022723"/>
    </source>
</evidence>
<dbReference type="Gene3D" id="3.40.120.10">
    <property type="entry name" value="Alpha-D-Glucose-1,6-Bisphosphate, subunit A, domain 3"/>
    <property type="match status" value="3"/>
</dbReference>
<organism evidence="20 21">
    <name type="scientific">Streptococcus alactolyticus</name>
    <dbReference type="NCBI Taxonomy" id="29389"/>
    <lineage>
        <taxon>Bacteria</taxon>
        <taxon>Bacillati</taxon>
        <taxon>Bacillota</taxon>
        <taxon>Bacilli</taxon>
        <taxon>Lactobacillales</taxon>
        <taxon>Streptococcaceae</taxon>
        <taxon>Streptococcus</taxon>
    </lineage>
</organism>
<dbReference type="InterPro" id="IPR005846">
    <property type="entry name" value="A-D-PHexomutase_a/b/a-III"/>
</dbReference>
<keyword evidence="7" id="KW-0313">Glucose metabolism</keyword>
<dbReference type="Pfam" id="PF02880">
    <property type="entry name" value="PGM_PMM_III"/>
    <property type="match status" value="1"/>
</dbReference>
<evidence type="ECO:0000256" key="2">
    <source>
        <dbReference type="ARBA" id="ARBA00001946"/>
    </source>
</evidence>
<dbReference type="PRINTS" id="PR00509">
    <property type="entry name" value="PGMPMM"/>
</dbReference>
<feature type="domain" description="Alpha-D-phosphohexomutase C-terminal" evidence="16">
    <location>
        <begin position="517"/>
        <end position="547"/>
    </location>
</feature>
<keyword evidence="21" id="KW-1185">Reference proteome</keyword>
<dbReference type="EC" id="5.4.2.2" evidence="6"/>
<comment type="catalytic activity">
    <reaction evidence="1">
        <text>alpha-D-glucose 1-phosphate = alpha-D-glucose 6-phosphate</text>
        <dbReference type="Rhea" id="RHEA:23536"/>
        <dbReference type="ChEBI" id="CHEBI:58225"/>
        <dbReference type="ChEBI" id="CHEBI:58601"/>
        <dbReference type="EC" id="5.4.2.2"/>
    </reaction>
</comment>
<keyword evidence="9 15" id="KW-0479">Metal-binding</keyword>
<evidence type="ECO:0000256" key="13">
    <source>
        <dbReference type="ARBA" id="ARBA00041398"/>
    </source>
</evidence>
<reference evidence="20 21" key="1">
    <citation type="submission" date="2022-12" db="EMBL/GenBank/DDBJ databases">
        <title>Streptococcus alactolyticus LGM, complete genome.</title>
        <authorList>
            <person name="Liu Z."/>
            <person name="Mu C."/>
            <person name="Zhu W."/>
        </authorList>
    </citation>
    <scope>NUCLEOTIDE SEQUENCE [LARGE SCALE GENOMIC DNA]</scope>
    <source>
        <strain evidence="20 21">LGM</strain>
    </source>
</reference>
<dbReference type="Pfam" id="PF02878">
    <property type="entry name" value="PGM_PMM_I"/>
    <property type="match status" value="1"/>
</dbReference>
<dbReference type="PROSITE" id="PS00710">
    <property type="entry name" value="PGM_PMM"/>
    <property type="match status" value="1"/>
</dbReference>
<feature type="domain" description="Alpha-D-phosphohexomutase alpha/beta/alpha" evidence="18">
    <location>
        <begin position="225"/>
        <end position="311"/>
    </location>
</feature>
<feature type="domain" description="Alpha-D-phosphohexomutase alpha/beta/alpha" evidence="17">
    <location>
        <begin position="41"/>
        <end position="179"/>
    </location>
</feature>
<evidence type="ECO:0000256" key="10">
    <source>
        <dbReference type="ARBA" id="ARBA00022842"/>
    </source>
</evidence>
<dbReference type="InterPro" id="IPR005845">
    <property type="entry name" value="A-D-PHexomutase_a/b/a-II"/>
</dbReference>
<keyword evidence="7" id="KW-0119">Carbohydrate metabolism</keyword>
<comment type="similarity">
    <text evidence="5 15">Belongs to the phosphohexose mutase family.</text>
</comment>
<comment type="cofactor">
    <cofactor evidence="2">
        <name>Mg(2+)</name>
        <dbReference type="ChEBI" id="CHEBI:18420"/>
    </cofactor>
</comment>
<evidence type="ECO:0000259" key="16">
    <source>
        <dbReference type="Pfam" id="PF00408"/>
    </source>
</evidence>
<proteinExistence type="inferred from homology"/>
<evidence type="ECO:0000259" key="19">
    <source>
        <dbReference type="Pfam" id="PF02880"/>
    </source>
</evidence>
<evidence type="ECO:0000256" key="14">
    <source>
        <dbReference type="ARBA" id="ARBA00041467"/>
    </source>
</evidence>
<feature type="domain" description="Alpha-D-phosphohexomutase alpha/beta/alpha" evidence="19">
    <location>
        <begin position="325"/>
        <end position="451"/>
    </location>
</feature>
<evidence type="ECO:0000259" key="17">
    <source>
        <dbReference type="Pfam" id="PF02878"/>
    </source>
</evidence>
<dbReference type="Pfam" id="PF00408">
    <property type="entry name" value="PGM_PMM_IV"/>
    <property type="match status" value="1"/>
</dbReference>
<keyword evidence="8" id="KW-0597">Phosphoprotein</keyword>
<dbReference type="InterPro" id="IPR016055">
    <property type="entry name" value="A-D-PHexomutase_a/b/a-I/II/III"/>
</dbReference>
<evidence type="ECO:0000256" key="11">
    <source>
        <dbReference type="ARBA" id="ARBA00023235"/>
    </source>
</evidence>
<comment type="pathway">
    <text evidence="3">Glycolipid metabolism; diglucosyl-diacylglycerol biosynthesis.</text>
</comment>
<evidence type="ECO:0000313" key="21">
    <source>
        <dbReference type="Proteomes" id="UP001212085"/>
    </source>
</evidence>
<dbReference type="InterPro" id="IPR036900">
    <property type="entry name" value="A-D-PHexomutase_C_sf"/>
</dbReference>
<evidence type="ECO:0000256" key="15">
    <source>
        <dbReference type="RuleBase" id="RU004326"/>
    </source>
</evidence>
<evidence type="ECO:0000256" key="6">
    <source>
        <dbReference type="ARBA" id="ARBA00012728"/>
    </source>
</evidence>
<evidence type="ECO:0000259" key="18">
    <source>
        <dbReference type="Pfam" id="PF02879"/>
    </source>
</evidence>
<sequence length="572" mass="62871">MSYSQNYEKWLNFEQLPDYLRQELLQMDEKTKEDAFYTNLEFGTAGMRGYIGAGTNRINIYVVRQATEGLAKLIETKGDEAKKRGVAIAYDSRHFSPEFAFESAQVLAQHGIKSYVFESLRPTPELSFAVRHLGTFAGIMITASHNPAPFNGYKVYGEAGGQMPPADADALTDFIRTIEDPFTIALADLEESKASGLIEVIGESVDAEYLKEVKDVNINQDLIDEYGKDMKIVYTPLHGTGEMLARRALAQAGFDSVQVVEAQAVPDPDFSTVKSPNPENQEAFALAEELGRKVDADVLVATDPDADRLGVEIRQADGSYRNLSGNQIGAIIAKYILEAHKSAGTLPENAALAKSIVSTELVTKIAESYGATMFNVLTGFKFIAEKIQEFEEKRNHTYMFGFEESFGYLIKPFVRDKDAIQAVLIVAEIAAYYRSRGLTLADGIEEIYKEYGYFAEKTISVTLSGVDGAAEIKKIMDKFRNNAPVAFNETAIAKTEDFLAQTATTADGSVTALTTPPSNVLKYTLADDSWIAVRPSGTEPKIKFYIATVGTDLADAEAKIANIEAEINNFVK</sequence>
<dbReference type="Gene3D" id="3.30.310.50">
    <property type="entry name" value="Alpha-D-phosphohexomutase, C-terminal domain"/>
    <property type="match status" value="1"/>
</dbReference>
<name>A0ABY7LZY6_STRAY</name>
<dbReference type="EMBL" id="CP114883">
    <property type="protein sequence ID" value="WBB07143.1"/>
    <property type="molecule type" value="Genomic_DNA"/>
</dbReference>
<dbReference type="Proteomes" id="UP001212085">
    <property type="component" value="Chromosome"/>
</dbReference>
<evidence type="ECO:0000313" key="20">
    <source>
        <dbReference type="EMBL" id="WBB07143.1"/>
    </source>
</evidence>
<evidence type="ECO:0000256" key="4">
    <source>
        <dbReference type="ARBA" id="ARBA00005189"/>
    </source>
</evidence>
<dbReference type="InterPro" id="IPR016066">
    <property type="entry name" value="A-D-PHexomutase_CS"/>
</dbReference>
<keyword evidence="11" id="KW-0413">Isomerase</keyword>
<gene>
    <name evidence="20" type="ORF">O6R09_04325</name>
</gene>
<evidence type="ECO:0000256" key="7">
    <source>
        <dbReference type="ARBA" id="ARBA00022526"/>
    </source>
</evidence>
<dbReference type="PANTHER" id="PTHR45745:SF1">
    <property type="entry name" value="PHOSPHOGLUCOMUTASE 2B-RELATED"/>
    <property type="match status" value="1"/>
</dbReference>
<evidence type="ECO:0000256" key="1">
    <source>
        <dbReference type="ARBA" id="ARBA00000443"/>
    </source>
</evidence>
<dbReference type="RefSeq" id="WP_269725832.1">
    <property type="nucleotide sequence ID" value="NZ_CP114883.1"/>
</dbReference>
<accession>A0ABY7LZY6</accession>
<dbReference type="CDD" id="cd05799">
    <property type="entry name" value="PGM2"/>
    <property type="match status" value="1"/>
</dbReference>
<keyword evidence="10 15" id="KW-0460">Magnesium</keyword>
<evidence type="ECO:0000256" key="12">
    <source>
        <dbReference type="ARBA" id="ARBA00039995"/>
    </source>
</evidence>
<dbReference type="PANTHER" id="PTHR45745">
    <property type="entry name" value="PHOSPHOMANNOMUTASE 45A"/>
    <property type="match status" value="1"/>
</dbReference>
<dbReference type="InterPro" id="IPR005841">
    <property type="entry name" value="Alpha-D-phosphohexomutase_SF"/>
</dbReference>
<evidence type="ECO:0000256" key="8">
    <source>
        <dbReference type="ARBA" id="ARBA00022553"/>
    </source>
</evidence>
<dbReference type="InterPro" id="IPR005844">
    <property type="entry name" value="A-D-PHexomutase_a/b/a-I"/>
</dbReference>
<dbReference type="SUPFAM" id="SSF55957">
    <property type="entry name" value="Phosphoglucomutase, C-terminal domain"/>
    <property type="match status" value="1"/>
</dbReference>
<dbReference type="Pfam" id="PF02879">
    <property type="entry name" value="PGM_PMM_II"/>
    <property type="match status" value="1"/>
</dbReference>
<protein>
    <recommendedName>
        <fullName evidence="12">Phosphoglucomutase</fullName>
        <ecNumber evidence="6">5.4.2.2</ecNumber>
    </recommendedName>
    <alternativeName>
        <fullName evidence="14">Alpha-phosphoglucomutase</fullName>
    </alternativeName>
    <alternativeName>
        <fullName evidence="13">Glucose phosphomutase</fullName>
    </alternativeName>
</protein>
<dbReference type="InterPro" id="IPR005843">
    <property type="entry name" value="A-D-PHexomutase_C"/>
</dbReference>